<sequence length="440" mass="48338">MLSRRGIRSAASQDIPWRFAPGGNDRYDATTNPTGMISFGTAENGLVQDELEEFVAQNAHIPTLAFTYRFSTMGGPRFPIAMAAHMNEYFDPHTPVEASHILTGSALTSIHEMVGLSIGDPGDGILVSRPVYGRFELDFGNTAELNIVYTDNENIDPFSPEIVQQYQKAFDHSAARGVKVMAVLIVNPHNPLGRCYPPSTLVALMKFCQQNSIHLISDEVYALSVYDTGIPDLPTFTSVLSINPTDLIDIEKLHVFYGMSKDFAAAGLRLGSLISRNVQLRKAVAANMRFHSPSGMSIAIGTAILEDRAFVKRFIALSRERLAECRAFTTKILDVAGIQYAGLGNAGLFLYVDLSLWLPSKSHDEQQDFEREFLLAQKLLDAGVGVHPCEEHGDKPGHFRLVFSQDRDTLKEGLRRLVHILGPKPHVNAVVGEANGIKSG</sequence>
<evidence type="ECO:0000313" key="4">
    <source>
        <dbReference type="EMBL" id="KAL2071895.1"/>
    </source>
</evidence>
<dbReference type="InterPro" id="IPR015424">
    <property type="entry name" value="PyrdxlP-dep_Trfase"/>
</dbReference>
<dbReference type="Proteomes" id="UP001595075">
    <property type="component" value="Unassembled WGS sequence"/>
</dbReference>
<dbReference type="InterPro" id="IPR004838">
    <property type="entry name" value="NHTrfase_class1_PyrdxlP-BS"/>
</dbReference>
<dbReference type="InterPro" id="IPR050478">
    <property type="entry name" value="Ethylene_sulfur-biosynth"/>
</dbReference>
<evidence type="ECO:0000259" key="3">
    <source>
        <dbReference type="Pfam" id="PF00155"/>
    </source>
</evidence>
<dbReference type="Gene3D" id="3.90.1150.10">
    <property type="entry name" value="Aspartate Aminotransferase, domain 1"/>
    <property type="match status" value="1"/>
</dbReference>
<dbReference type="CDD" id="cd00609">
    <property type="entry name" value="AAT_like"/>
    <property type="match status" value="1"/>
</dbReference>
<name>A0ABR4CPN4_9HELO</name>
<dbReference type="PANTHER" id="PTHR43795:SF39">
    <property type="entry name" value="AMINOTRANSFERASE CLASS I_CLASSII DOMAIN-CONTAINING PROTEIN"/>
    <property type="match status" value="1"/>
</dbReference>
<dbReference type="SUPFAM" id="SSF53383">
    <property type="entry name" value="PLP-dependent transferases"/>
    <property type="match status" value="1"/>
</dbReference>
<gene>
    <name evidence="4" type="ORF">VTL71DRAFT_13130</name>
</gene>
<evidence type="ECO:0000256" key="2">
    <source>
        <dbReference type="ARBA" id="ARBA00022898"/>
    </source>
</evidence>
<dbReference type="PROSITE" id="PS00105">
    <property type="entry name" value="AA_TRANSFER_CLASS_1"/>
    <property type="match status" value="1"/>
</dbReference>
<dbReference type="InterPro" id="IPR015422">
    <property type="entry name" value="PyrdxlP-dep_Trfase_small"/>
</dbReference>
<dbReference type="EMBL" id="JAZHXI010000005">
    <property type="protein sequence ID" value="KAL2071895.1"/>
    <property type="molecule type" value="Genomic_DNA"/>
</dbReference>
<keyword evidence="5" id="KW-1185">Reference proteome</keyword>
<dbReference type="PANTHER" id="PTHR43795">
    <property type="entry name" value="BIFUNCTIONAL ASPARTATE AMINOTRANSFERASE AND GLUTAMATE/ASPARTATE-PREPHENATE AMINOTRANSFERASE-RELATED"/>
    <property type="match status" value="1"/>
</dbReference>
<feature type="domain" description="Aminotransferase class I/classII large" evidence="3">
    <location>
        <begin position="81"/>
        <end position="417"/>
    </location>
</feature>
<reference evidence="4 5" key="1">
    <citation type="journal article" date="2024" name="Commun. Biol.">
        <title>Comparative genomic analysis of thermophilic fungi reveals convergent evolutionary adaptations and gene losses.</title>
        <authorList>
            <person name="Steindorff A.S."/>
            <person name="Aguilar-Pontes M.V."/>
            <person name="Robinson A.J."/>
            <person name="Andreopoulos B."/>
            <person name="LaButti K."/>
            <person name="Kuo A."/>
            <person name="Mondo S."/>
            <person name="Riley R."/>
            <person name="Otillar R."/>
            <person name="Haridas S."/>
            <person name="Lipzen A."/>
            <person name="Grimwood J."/>
            <person name="Schmutz J."/>
            <person name="Clum A."/>
            <person name="Reid I.D."/>
            <person name="Moisan M.C."/>
            <person name="Butler G."/>
            <person name="Nguyen T.T.M."/>
            <person name="Dewar K."/>
            <person name="Conant G."/>
            <person name="Drula E."/>
            <person name="Henrissat B."/>
            <person name="Hansel C."/>
            <person name="Singer S."/>
            <person name="Hutchinson M.I."/>
            <person name="de Vries R.P."/>
            <person name="Natvig D.O."/>
            <person name="Powell A.J."/>
            <person name="Tsang A."/>
            <person name="Grigoriev I.V."/>
        </authorList>
    </citation>
    <scope>NUCLEOTIDE SEQUENCE [LARGE SCALE GENOMIC DNA]</scope>
    <source>
        <strain evidence="4 5">CBS 494.80</strain>
    </source>
</reference>
<organism evidence="4 5">
    <name type="scientific">Oculimacula yallundae</name>
    <dbReference type="NCBI Taxonomy" id="86028"/>
    <lineage>
        <taxon>Eukaryota</taxon>
        <taxon>Fungi</taxon>
        <taxon>Dikarya</taxon>
        <taxon>Ascomycota</taxon>
        <taxon>Pezizomycotina</taxon>
        <taxon>Leotiomycetes</taxon>
        <taxon>Helotiales</taxon>
        <taxon>Ploettnerulaceae</taxon>
        <taxon>Oculimacula</taxon>
    </lineage>
</organism>
<dbReference type="Pfam" id="PF00155">
    <property type="entry name" value="Aminotran_1_2"/>
    <property type="match status" value="1"/>
</dbReference>
<proteinExistence type="inferred from homology"/>
<evidence type="ECO:0000313" key="5">
    <source>
        <dbReference type="Proteomes" id="UP001595075"/>
    </source>
</evidence>
<comment type="caution">
    <text evidence="4">The sequence shown here is derived from an EMBL/GenBank/DDBJ whole genome shotgun (WGS) entry which is preliminary data.</text>
</comment>
<keyword evidence="2" id="KW-0663">Pyridoxal phosphate</keyword>
<evidence type="ECO:0000256" key="1">
    <source>
        <dbReference type="ARBA" id="ARBA00007441"/>
    </source>
</evidence>
<dbReference type="PRINTS" id="PR00753">
    <property type="entry name" value="ACCSYNTHASE"/>
</dbReference>
<dbReference type="Gene3D" id="3.40.640.10">
    <property type="entry name" value="Type I PLP-dependent aspartate aminotransferase-like (Major domain)"/>
    <property type="match status" value="1"/>
</dbReference>
<comment type="similarity">
    <text evidence="1">Belongs to the class-I pyridoxal-phosphate-dependent aminotransferase family.</text>
</comment>
<dbReference type="InterPro" id="IPR015421">
    <property type="entry name" value="PyrdxlP-dep_Trfase_major"/>
</dbReference>
<accession>A0ABR4CPN4</accession>
<protein>
    <recommendedName>
        <fullName evidence="3">Aminotransferase class I/classII large domain-containing protein</fullName>
    </recommendedName>
</protein>
<dbReference type="InterPro" id="IPR004839">
    <property type="entry name" value="Aminotransferase_I/II_large"/>
</dbReference>